<comment type="caution">
    <text evidence="1">The sequence shown here is derived from an EMBL/GenBank/DDBJ whole genome shotgun (WGS) entry which is preliminary data.</text>
</comment>
<organism evidence="1 2">
    <name type="scientific">Tilletia caries</name>
    <name type="common">wheat bunt fungus</name>
    <dbReference type="NCBI Taxonomy" id="13290"/>
    <lineage>
        <taxon>Eukaryota</taxon>
        <taxon>Fungi</taxon>
        <taxon>Dikarya</taxon>
        <taxon>Basidiomycota</taxon>
        <taxon>Ustilaginomycotina</taxon>
        <taxon>Exobasidiomycetes</taxon>
        <taxon>Tilletiales</taxon>
        <taxon>Tilletiaceae</taxon>
        <taxon>Tilletia</taxon>
    </lineage>
</organism>
<dbReference type="AlphaFoldDB" id="A0A8T8SJ43"/>
<name>A0A8T8SJ43_9BASI</name>
<dbReference type="Proteomes" id="UP000077671">
    <property type="component" value="Unassembled WGS sequence"/>
</dbReference>
<accession>A0A8T8SJ43</accession>
<sequence>MPNSVHLIARNRLNWIPTDLRLAHEYCFFLHDESVRLLVEYEAAEAHVVKFKFRNKAEAKTFNELADRRDPIAAMRAVGYEAEARRVILNQITMGMVSDCLHHVYEALRCLEKRKVIVALNLLRKPLTDNLLYLSWMLGDEDGFYDAFTTKSPRGITSSVLKGRRADILSNALAKTEVTDVLNAEFIDRTLFEQSNQSGLQKLFQHAVHLITAQRVELQTTPENFNFIFKKYTDDDLYELVYDVLPHMLLYLSHVIFCLFEKIATPEAGAKRSFHARSILGLYLVEGAENEGHAVERLAGLAEMVLCPDCEAPLKITPHNAGRRARQIELGQSLAGRQKIYLDTRFWIIARDTALGVRTEPAARELLSHLRHGVADGRLVCPISASMFLELMKQPYTPGRRIGTTELIDELSMGVSIIPPQIVMGTEIRSLLLRAADGNAELYTMQELIWTKVAYVLGDTYPSLMQLSPSEELAIQKSFFDYLWNFSLSDIVRTIGDDFGPPDGFAELSRKTNEKNAEHKSELRSFAHTYDIELRGAIELAGQVAADVIHQLAEKEAGRALSPTPEERAQSVNVGCNLLYHAFKKPETKGALRSLHVHVSLHAAMRWDKERKFKPNDYYDFEHATAALSYCDAFLTEGPLHTLVTQPHVDLASINGCQVFSNIDEAAAYVRELSRTH</sequence>
<proteinExistence type="predicted"/>
<dbReference type="EMBL" id="LWDD02002386">
    <property type="protein sequence ID" value="KAE8240893.1"/>
    <property type="molecule type" value="Genomic_DNA"/>
</dbReference>
<reference evidence="1" key="1">
    <citation type="submission" date="2016-04" db="EMBL/GenBank/DDBJ databases">
        <authorList>
            <person name="Nguyen H.D."/>
            <person name="Kesanakurti P."/>
            <person name="Cullis J."/>
            <person name="Levesque C.A."/>
            <person name="Hambleton S."/>
        </authorList>
    </citation>
    <scope>NUCLEOTIDE SEQUENCE</scope>
    <source>
        <strain evidence="1">DAOMC 238032</strain>
    </source>
</reference>
<evidence type="ECO:0000313" key="1">
    <source>
        <dbReference type="EMBL" id="KAE8240893.1"/>
    </source>
</evidence>
<evidence type="ECO:0000313" key="2">
    <source>
        <dbReference type="Proteomes" id="UP000077671"/>
    </source>
</evidence>
<reference evidence="1" key="2">
    <citation type="journal article" date="2019" name="IMA Fungus">
        <title>Genome sequencing and comparison of five Tilletia species to identify candidate genes for the detection of regulated species infecting wheat.</title>
        <authorList>
            <person name="Nguyen H.D.T."/>
            <person name="Sultana T."/>
            <person name="Kesanakurti P."/>
            <person name="Hambleton S."/>
        </authorList>
    </citation>
    <scope>NUCLEOTIDE SEQUENCE</scope>
    <source>
        <strain evidence="1">DAOMC 238032</strain>
    </source>
</reference>
<protein>
    <submittedName>
        <fullName evidence="1">Uncharacterized protein</fullName>
    </submittedName>
</protein>
<gene>
    <name evidence="1" type="ORF">A4X03_0g8271</name>
</gene>